<accession>A0ABQ5Q2T8</accession>
<sequence>MPNPLKRSLLIPALLSFLGAHQPPAVKPGQAESIPVTSAIADDPALAATIAPYAAKIKASFGQPLVKAPQGLFRGRRGEENLLGYWVADTMREAARQAIDAPVRFAITNSGGLRANLRPGQLKVEDIYELMPFENELVVVELTGAEVIQVVREGLLRRGGEPCSGVRVKVEGTPAKALLTITWADGSPIDPAEVVKVATTDYLYGGGDAIPTLRKGRKPFTTGLTLRQILLDRCAALGRAGRDLLPPAPGRYQVPAELQEALREKKLNLQEPGVRP</sequence>
<dbReference type="Proteomes" id="UP001165089">
    <property type="component" value="Unassembled WGS sequence"/>
</dbReference>
<dbReference type="InterPro" id="IPR008334">
    <property type="entry name" value="5'-Nucleotdase_C"/>
</dbReference>
<dbReference type="InterPro" id="IPR006179">
    <property type="entry name" value="5_nucleotidase/apyrase"/>
</dbReference>
<proteinExistence type="predicted"/>
<dbReference type="Pfam" id="PF02872">
    <property type="entry name" value="5_nucleotid_C"/>
    <property type="match status" value="1"/>
</dbReference>
<keyword evidence="3" id="KW-1185">Reference proteome</keyword>
<comment type="caution">
    <text evidence="2">The sequence shown here is derived from an EMBL/GenBank/DDBJ whole genome shotgun (WGS) entry which is preliminary data.</text>
</comment>
<evidence type="ECO:0000259" key="1">
    <source>
        <dbReference type="Pfam" id="PF02872"/>
    </source>
</evidence>
<dbReference type="PANTHER" id="PTHR11575:SF24">
    <property type="entry name" value="5'-NUCLEOTIDASE"/>
    <property type="match status" value="1"/>
</dbReference>
<evidence type="ECO:0000313" key="2">
    <source>
        <dbReference type="EMBL" id="GLH69024.1"/>
    </source>
</evidence>
<organism evidence="2 3">
    <name type="scientific">Geothrix rubra</name>
    <dbReference type="NCBI Taxonomy" id="2927977"/>
    <lineage>
        <taxon>Bacteria</taxon>
        <taxon>Pseudomonadati</taxon>
        <taxon>Acidobacteriota</taxon>
        <taxon>Holophagae</taxon>
        <taxon>Holophagales</taxon>
        <taxon>Holophagaceae</taxon>
        <taxon>Geothrix</taxon>
    </lineage>
</organism>
<feature type="domain" description="5'-Nucleotidase C-terminal" evidence="1">
    <location>
        <begin position="76"/>
        <end position="213"/>
    </location>
</feature>
<dbReference type="PANTHER" id="PTHR11575">
    <property type="entry name" value="5'-NUCLEOTIDASE-RELATED"/>
    <property type="match status" value="1"/>
</dbReference>
<evidence type="ECO:0000313" key="3">
    <source>
        <dbReference type="Proteomes" id="UP001165089"/>
    </source>
</evidence>
<name>A0ABQ5Q2T8_9BACT</name>
<dbReference type="Gene3D" id="3.90.780.10">
    <property type="entry name" value="5'-Nucleotidase, C-terminal domain"/>
    <property type="match status" value="1"/>
</dbReference>
<dbReference type="InterPro" id="IPR036907">
    <property type="entry name" value="5'-Nucleotdase_C_sf"/>
</dbReference>
<dbReference type="PRINTS" id="PR01607">
    <property type="entry name" value="APYRASEFAMLY"/>
</dbReference>
<dbReference type="EMBL" id="BSDD01000001">
    <property type="protein sequence ID" value="GLH69024.1"/>
    <property type="molecule type" value="Genomic_DNA"/>
</dbReference>
<protein>
    <recommendedName>
        <fullName evidence="1">5'-Nucleotidase C-terminal domain-containing protein</fullName>
    </recommendedName>
</protein>
<gene>
    <name evidence="2" type="ORF">GETHPA_05570</name>
</gene>
<reference evidence="2 3" key="1">
    <citation type="journal article" date="2023" name="Antonie Van Leeuwenhoek">
        <title>Mesoterricola silvestris gen. nov., sp. nov., Mesoterricola sediminis sp. nov., Geothrix oryzae sp. nov., Geothrix edaphica sp. nov., Geothrix rubra sp. nov., and Geothrix limicola sp. nov., six novel members of Acidobacteriota isolated from soils.</title>
        <authorList>
            <person name="Itoh H."/>
            <person name="Sugisawa Y."/>
            <person name="Mise K."/>
            <person name="Xu Z."/>
            <person name="Kuniyasu M."/>
            <person name="Ushijima N."/>
            <person name="Kawano K."/>
            <person name="Kobayashi E."/>
            <person name="Shiratori Y."/>
            <person name="Masuda Y."/>
            <person name="Senoo K."/>
        </authorList>
    </citation>
    <scope>NUCLEOTIDE SEQUENCE [LARGE SCALE GENOMIC DNA]</scope>
    <source>
        <strain evidence="2 3">Red803</strain>
    </source>
</reference>
<dbReference type="SUPFAM" id="SSF55816">
    <property type="entry name" value="5'-nucleotidase (syn. UDP-sugar hydrolase), C-terminal domain"/>
    <property type="match status" value="1"/>
</dbReference>